<name>A0A1U9YYU4_9HYPH</name>
<evidence type="ECO:0000313" key="1">
    <source>
        <dbReference type="EMBL" id="AQZ50532.1"/>
    </source>
</evidence>
<proteinExistence type="predicted"/>
<evidence type="ECO:0000313" key="2">
    <source>
        <dbReference type="Proteomes" id="UP000191135"/>
    </source>
</evidence>
<dbReference type="KEGG" id="mmed:Mame_01162"/>
<protein>
    <recommendedName>
        <fullName evidence="3">Phage tail protein</fullName>
    </recommendedName>
</protein>
<reference evidence="1 2" key="1">
    <citation type="submission" date="2017-03" db="EMBL/GenBank/DDBJ databases">
        <title>Foreign affairs: Plasmid Transfer between Roseobacters and Rhizobia.</title>
        <authorList>
            <person name="Bartling P."/>
            <person name="Bunk B."/>
            <person name="Overmann J."/>
            <person name="Brinkmann H."/>
            <person name="Petersen J."/>
        </authorList>
    </citation>
    <scope>NUCLEOTIDE SEQUENCE [LARGE SCALE GENOMIC DNA]</scope>
    <source>
        <strain evidence="1 2">MACL11</strain>
    </source>
</reference>
<keyword evidence="2" id="KW-1185">Reference proteome</keyword>
<dbReference type="Proteomes" id="UP000191135">
    <property type="component" value="Chromosome"/>
</dbReference>
<gene>
    <name evidence="1" type="ORF">Mame_01162</name>
</gene>
<dbReference type="AlphaFoldDB" id="A0A1U9YYU4"/>
<dbReference type="EMBL" id="CP020330">
    <property type="protein sequence ID" value="AQZ50532.1"/>
    <property type="molecule type" value="Genomic_DNA"/>
</dbReference>
<evidence type="ECO:0008006" key="3">
    <source>
        <dbReference type="Google" id="ProtNLM"/>
    </source>
</evidence>
<dbReference type="RefSeq" id="WP_018066068.1">
    <property type="nucleotide sequence ID" value="NZ_AQWH01000019.1"/>
</dbReference>
<accession>A0A1U9YYU4</accession>
<dbReference type="OrthoDB" id="6976379at2"/>
<dbReference type="STRING" id="1122214.Mame_01162"/>
<organism evidence="1 2">
    <name type="scientific">Martelella mediterranea DSM 17316</name>
    <dbReference type="NCBI Taxonomy" id="1122214"/>
    <lineage>
        <taxon>Bacteria</taxon>
        <taxon>Pseudomonadati</taxon>
        <taxon>Pseudomonadota</taxon>
        <taxon>Alphaproteobacteria</taxon>
        <taxon>Hyphomicrobiales</taxon>
        <taxon>Aurantimonadaceae</taxon>
        <taxon>Martelella</taxon>
    </lineage>
</organism>
<sequence>MSLFAVAGTTIHIGAARAGWMARRVSASDFSGETWLEVPDVQSIGRAGGEWALEEILLPDPAAPDAGPITGHMKTAIGPARLQLSMGASDGDEAYDRLLAAYHGEPAYGFRVVFPNGSERLFVAIAVSWNDVLDAANIALATEVGLMFQSSMVHLDPEGREFNPETGMRA</sequence>